<protein>
    <recommendedName>
        <fullName evidence="3">Helix-turn-helix DNA binding domain protein</fullName>
    </recommendedName>
</protein>
<proteinExistence type="predicted"/>
<evidence type="ECO:0000313" key="2">
    <source>
        <dbReference type="Proteomes" id="UP001139493"/>
    </source>
</evidence>
<dbReference type="AlphaFoldDB" id="A0A9X2G4U4"/>
<dbReference type="EMBL" id="JAMTCS010000008">
    <property type="protein sequence ID" value="MCP2265558.1"/>
    <property type="molecule type" value="Genomic_DNA"/>
</dbReference>
<reference evidence="1" key="1">
    <citation type="submission" date="2022-06" db="EMBL/GenBank/DDBJ databases">
        <title>Genomic Encyclopedia of Archaeal and Bacterial Type Strains, Phase II (KMG-II): from individual species to whole genera.</title>
        <authorList>
            <person name="Goeker M."/>
        </authorList>
    </citation>
    <scope>NUCLEOTIDE SEQUENCE</scope>
    <source>
        <strain evidence="1">DSM 26652</strain>
    </source>
</reference>
<evidence type="ECO:0000313" key="1">
    <source>
        <dbReference type="EMBL" id="MCP2265558.1"/>
    </source>
</evidence>
<accession>A0A9X2G4U4</accession>
<sequence length="310" mass="34752">MTSTCVHEWQWLKDQDTGQGPTPYGCAHCSATTHGCCECGRAMDTSLLVCDPCLDRARRVVGDVARWMTEHTYGVNLVSLRAVRYDRDRPAAADDARLPFGLDSIVTDPDDRRIAAAKHPDDAVRWLHSWAAWWAAERQEVVGDDPLGYLLDHTLWAIQNQEASAWETYIDDARQVRATVRRLLGIAPVAEPVPCVHCGGRIVRDWTEDGLDDLRRCTGCGMEWPNEARLLHTNMQVLHALPATDPDTLVTREQVRRIYPQLHPATLRKWIQRGHVVAVSADVRGESMYRLGDVADRMAQPEETKGGSVA</sequence>
<organism evidence="1 2">
    <name type="scientific">Promicromonospora thailandica</name>
    <dbReference type="NCBI Taxonomy" id="765201"/>
    <lineage>
        <taxon>Bacteria</taxon>
        <taxon>Bacillati</taxon>
        <taxon>Actinomycetota</taxon>
        <taxon>Actinomycetes</taxon>
        <taxon>Micrococcales</taxon>
        <taxon>Promicromonosporaceae</taxon>
        <taxon>Promicromonospora</taxon>
    </lineage>
</organism>
<gene>
    <name evidence="1" type="ORF">APR03_002914</name>
</gene>
<evidence type="ECO:0008006" key="3">
    <source>
        <dbReference type="Google" id="ProtNLM"/>
    </source>
</evidence>
<dbReference type="Proteomes" id="UP001139493">
    <property type="component" value="Unassembled WGS sequence"/>
</dbReference>
<comment type="caution">
    <text evidence="1">The sequence shown here is derived from an EMBL/GenBank/DDBJ whole genome shotgun (WGS) entry which is preliminary data.</text>
</comment>
<name>A0A9X2G4U4_9MICO</name>
<keyword evidence="2" id="KW-1185">Reference proteome</keyword>